<accession>A0ACC1TRE2</accession>
<evidence type="ECO:0000313" key="1">
    <source>
        <dbReference type="EMBL" id="KAJ3807287.1"/>
    </source>
</evidence>
<keyword evidence="2" id="KW-1185">Reference proteome</keyword>
<comment type="caution">
    <text evidence="1">The sequence shown here is derived from an EMBL/GenBank/DDBJ whole genome shotgun (WGS) entry which is preliminary data.</text>
</comment>
<proteinExistence type="predicted"/>
<dbReference type="EMBL" id="MU795322">
    <property type="protein sequence ID" value="KAJ3807287.1"/>
    <property type="molecule type" value="Genomic_DNA"/>
</dbReference>
<evidence type="ECO:0000313" key="2">
    <source>
        <dbReference type="Proteomes" id="UP001163835"/>
    </source>
</evidence>
<organism evidence="1 2">
    <name type="scientific">Lentinula aff. lateritia</name>
    <dbReference type="NCBI Taxonomy" id="2804960"/>
    <lineage>
        <taxon>Eukaryota</taxon>
        <taxon>Fungi</taxon>
        <taxon>Dikarya</taxon>
        <taxon>Basidiomycota</taxon>
        <taxon>Agaricomycotina</taxon>
        <taxon>Agaricomycetes</taxon>
        <taxon>Agaricomycetidae</taxon>
        <taxon>Agaricales</taxon>
        <taxon>Marasmiineae</taxon>
        <taxon>Omphalotaceae</taxon>
        <taxon>Lentinula</taxon>
    </lineage>
</organism>
<reference evidence="1" key="1">
    <citation type="submission" date="2022-09" db="EMBL/GenBank/DDBJ databases">
        <title>A Global Phylogenomic Analysis of the Shiitake Genus Lentinula.</title>
        <authorList>
            <consortium name="DOE Joint Genome Institute"/>
            <person name="Sierra-Patev S."/>
            <person name="Min B."/>
            <person name="Naranjo-Ortiz M."/>
            <person name="Looney B."/>
            <person name="Konkel Z."/>
            <person name="Slot J.C."/>
            <person name="Sakamoto Y."/>
            <person name="Steenwyk J.L."/>
            <person name="Rokas A."/>
            <person name="Carro J."/>
            <person name="Camarero S."/>
            <person name="Ferreira P."/>
            <person name="Molpeceres G."/>
            <person name="Ruiz-Duenas F.J."/>
            <person name="Serrano A."/>
            <person name="Henrissat B."/>
            <person name="Drula E."/>
            <person name="Hughes K.W."/>
            <person name="Mata J.L."/>
            <person name="Ishikawa N.K."/>
            <person name="Vargas-Isla R."/>
            <person name="Ushijima S."/>
            <person name="Smith C.A."/>
            <person name="Ahrendt S."/>
            <person name="Andreopoulos W."/>
            <person name="He G."/>
            <person name="Labutti K."/>
            <person name="Lipzen A."/>
            <person name="Ng V."/>
            <person name="Riley R."/>
            <person name="Sandor L."/>
            <person name="Barry K."/>
            <person name="Martinez A.T."/>
            <person name="Xiao Y."/>
            <person name="Gibbons J.G."/>
            <person name="Terashima K."/>
            <person name="Grigoriev I.V."/>
            <person name="Hibbett D.S."/>
        </authorList>
    </citation>
    <scope>NUCLEOTIDE SEQUENCE</scope>
    <source>
        <strain evidence="1">TMI1499</strain>
    </source>
</reference>
<gene>
    <name evidence="1" type="ORF">F5876DRAFT_68240</name>
</gene>
<name>A0ACC1TRE2_9AGAR</name>
<sequence length="283" mass="31292">MSSLEFQTVIALTGPVYLGNTFNWFLLGMLTLQVLGTIYTLELFHGIFILLFGWYYTVSGWGQTEAISRFPWPGLAQPIITGIRIVQIFYAWRVWTLNQNSILTSVVAILIVLLALLSSVTSITAGIMFCFVKDISGEVKLTPAVNASFTLVQARRRTTFKKTEKLITRLVIAAIETGTVTAVTATVDLILFLLFPNLNYHLCPSLMLSQLYSNTALASLNDRRDPSGSQASTYSFHIGSGTHRRALHESHHLGSLSLSNDLELGTVHVSTTTEVVKTVDFQD</sequence>
<protein>
    <submittedName>
        <fullName evidence="1">Uncharacterized protein</fullName>
    </submittedName>
</protein>
<dbReference type="Proteomes" id="UP001163835">
    <property type="component" value="Unassembled WGS sequence"/>
</dbReference>